<dbReference type="Proteomes" id="UP000053820">
    <property type="component" value="Unassembled WGS sequence"/>
</dbReference>
<evidence type="ECO:0000313" key="2">
    <source>
        <dbReference type="EMBL" id="KIJ62404.1"/>
    </source>
</evidence>
<feature type="compositionally biased region" description="Pro residues" evidence="1">
    <location>
        <begin position="41"/>
        <end position="54"/>
    </location>
</feature>
<feature type="compositionally biased region" description="Polar residues" evidence="1">
    <location>
        <begin position="1"/>
        <end position="12"/>
    </location>
</feature>
<reference evidence="2 3" key="1">
    <citation type="submission" date="2014-04" db="EMBL/GenBank/DDBJ databases">
        <title>Evolutionary Origins and Diversification of the Mycorrhizal Mutualists.</title>
        <authorList>
            <consortium name="DOE Joint Genome Institute"/>
            <consortium name="Mycorrhizal Genomics Consortium"/>
            <person name="Kohler A."/>
            <person name="Kuo A."/>
            <person name="Nagy L.G."/>
            <person name="Floudas D."/>
            <person name="Copeland A."/>
            <person name="Barry K.W."/>
            <person name="Cichocki N."/>
            <person name="Veneault-Fourrey C."/>
            <person name="LaButti K."/>
            <person name="Lindquist E.A."/>
            <person name="Lipzen A."/>
            <person name="Lundell T."/>
            <person name="Morin E."/>
            <person name="Murat C."/>
            <person name="Riley R."/>
            <person name="Ohm R."/>
            <person name="Sun H."/>
            <person name="Tunlid A."/>
            <person name="Henrissat B."/>
            <person name="Grigoriev I.V."/>
            <person name="Hibbett D.S."/>
            <person name="Martin F."/>
        </authorList>
    </citation>
    <scope>NUCLEOTIDE SEQUENCE [LARGE SCALE GENOMIC DNA]</scope>
    <source>
        <strain evidence="2 3">MD-312</strain>
    </source>
</reference>
<dbReference type="EMBL" id="KN839855">
    <property type="protein sequence ID" value="KIJ62404.1"/>
    <property type="molecule type" value="Genomic_DNA"/>
</dbReference>
<organism evidence="2 3">
    <name type="scientific">Hydnomerulius pinastri MD-312</name>
    <dbReference type="NCBI Taxonomy" id="994086"/>
    <lineage>
        <taxon>Eukaryota</taxon>
        <taxon>Fungi</taxon>
        <taxon>Dikarya</taxon>
        <taxon>Basidiomycota</taxon>
        <taxon>Agaricomycotina</taxon>
        <taxon>Agaricomycetes</taxon>
        <taxon>Agaricomycetidae</taxon>
        <taxon>Boletales</taxon>
        <taxon>Boletales incertae sedis</taxon>
        <taxon>Leucogyrophana</taxon>
    </lineage>
</organism>
<dbReference type="HOGENOM" id="CLU_078266_0_0_1"/>
<accession>A0A0C9V9N2</accession>
<feature type="region of interest" description="Disordered" evidence="1">
    <location>
        <begin position="1"/>
        <end position="98"/>
    </location>
</feature>
<name>A0A0C9V9N2_9AGAM</name>
<proteinExistence type="predicted"/>
<feature type="compositionally biased region" description="Polar residues" evidence="1">
    <location>
        <begin position="74"/>
        <end position="84"/>
    </location>
</feature>
<evidence type="ECO:0000313" key="3">
    <source>
        <dbReference type="Proteomes" id="UP000053820"/>
    </source>
</evidence>
<dbReference type="OrthoDB" id="3269515at2759"/>
<gene>
    <name evidence="2" type="ORF">HYDPIDRAFT_30375</name>
</gene>
<evidence type="ECO:0000256" key="1">
    <source>
        <dbReference type="SAM" id="MobiDB-lite"/>
    </source>
</evidence>
<protein>
    <submittedName>
        <fullName evidence="2">Uncharacterized protein</fullName>
    </submittedName>
</protein>
<dbReference type="AlphaFoldDB" id="A0A0C9V9N2"/>
<feature type="compositionally biased region" description="Low complexity" evidence="1">
    <location>
        <begin position="55"/>
        <end position="64"/>
    </location>
</feature>
<sequence>MVTLENADSNETPPSPVEARALNESLLSPPKNTFKAVRSPPQVPRRPSSAPPLSSPSTLSEPVTQPRGHFSRRVFSSFTPTNKSELLRPPPPLFRPTTFWRKTKRSGVTGASYSPSSHLVRRSTFIAAGLSLDKPGADLSALCVESRVSFLVLGPNYSVQ</sequence>
<keyword evidence="3" id="KW-1185">Reference proteome</keyword>